<dbReference type="EMBL" id="BLAL01000261">
    <property type="protein sequence ID" value="GES97819.1"/>
    <property type="molecule type" value="Genomic_DNA"/>
</dbReference>
<dbReference type="Proteomes" id="UP000615446">
    <property type="component" value="Unassembled WGS sequence"/>
</dbReference>
<dbReference type="AlphaFoldDB" id="A0A8H3R2H1"/>
<reference evidence="2" key="1">
    <citation type="submission" date="2019-10" db="EMBL/GenBank/DDBJ databases">
        <title>Conservation and host-specific expression of non-tandemly repeated heterogenous ribosome RNA gene in arbuscular mycorrhizal fungi.</title>
        <authorList>
            <person name="Maeda T."/>
            <person name="Kobayashi Y."/>
            <person name="Nakagawa T."/>
            <person name="Ezawa T."/>
            <person name="Yamaguchi K."/>
            <person name="Bino T."/>
            <person name="Nishimoto Y."/>
            <person name="Shigenobu S."/>
            <person name="Kawaguchi M."/>
        </authorList>
    </citation>
    <scope>NUCLEOTIDE SEQUENCE</scope>
    <source>
        <strain evidence="2">HR1</strain>
    </source>
</reference>
<feature type="compositionally biased region" description="Polar residues" evidence="1">
    <location>
        <begin position="1"/>
        <end position="12"/>
    </location>
</feature>
<proteinExistence type="predicted"/>
<evidence type="ECO:0000313" key="3">
    <source>
        <dbReference type="Proteomes" id="UP000615446"/>
    </source>
</evidence>
<feature type="region of interest" description="Disordered" evidence="1">
    <location>
        <begin position="1"/>
        <end position="73"/>
    </location>
</feature>
<sequence length="73" mass="8021">MKSSTQSGTGNQYPYRKSDDTKSEDTGSESESSDPKKISLASESQASSSQSKNKEFNPFESQIEEIDSMLADF</sequence>
<protein>
    <submittedName>
        <fullName evidence="2">Uncharacterized protein</fullName>
    </submittedName>
</protein>
<evidence type="ECO:0000313" key="2">
    <source>
        <dbReference type="EMBL" id="GES97819.1"/>
    </source>
</evidence>
<accession>A0A8H3R2H1</accession>
<gene>
    <name evidence="2" type="ORF">RCL2_002438900</name>
</gene>
<organism evidence="2 3">
    <name type="scientific">Rhizophagus clarus</name>
    <dbReference type="NCBI Taxonomy" id="94130"/>
    <lineage>
        <taxon>Eukaryota</taxon>
        <taxon>Fungi</taxon>
        <taxon>Fungi incertae sedis</taxon>
        <taxon>Mucoromycota</taxon>
        <taxon>Glomeromycotina</taxon>
        <taxon>Glomeromycetes</taxon>
        <taxon>Glomerales</taxon>
        <taxon>Glomeraceae</taxon>
        <taxon>Rhizophagus</taxon>
    </lineage>
</organism>
<evidence type="ECO:0000256" key="1">
    <source>
        <dbReference type="SAM" id="MobiDB-lite"/>
    </source>
</evidence>
<comment type="caution">
    <text evidence="2">The sequence shown here is derived from an EMBL/GenBank/DDBJ whole genome shotgun (WGS) entry which is preliminary data.</text>
</comment>
<feature type="compositionally biased region" description="Basic and acidic residues" evidence="1">
    <location>
        <begin position="16"/>
        <end position="25"/>
    </location>
</feature>
<feature type="compositionally biased region" description="Low complexity" evidence="1">
    <location>
        <begin position="39"/>
        <end position="51"/>
    </location>
</feature>
<name>A0A8H3R2H1_9GLOM</name>